<dbReference type="InterPro" id="IPR013083">
    <property type="entry name" value="Znf_RING/FYVE/PHD"/>
</dbReference>
<evidence type="ECO:0000313" key="12">
    <source>
        <dbReference type="Proteomes" id="UP000077755"/>
    </source>
</evidence>
<dbReference type="EMBL" id="CP093349">
    <property type="protein sequence ID" value="WOH10723.1"/>
    <property type="molecule type" value="Genomic_DNA"/>
</dbReference>
<keyword evidence="3" id="KW-0808">Transferase</keyword>
<comment type="catalytic activity">
    <reaction evidence="1">
        <text>S-ubiquitinyl-[E2 ubiquitin-conjugating enzyme]-L-cysteine + [acceptor protein]-L-lysine = [E2 ubiquitin-conjugating enzyme]-L-cysteine + N(6)-ubiquitinyl-[acceptor protein]-L-lysine.</text>
        <dbReference type="EC" id="2.3.2.27"/>
    </reaction>
</comment>
<evidence type="ECO:0000256" key="4">
    <source>
        <dbReference type="ARBA" id="ARBA00022723"/>
    </source>
</evidence>
<evidence type="ECO:0000256" key="5">
    <source>
        <dbReference type="ARBA" id="ARBA00022771"/>
    </source>
</evidence>
<evidence type="ECO:0000256" key="3">
    <source>
        <dbReference type="ARBA" id="ARBA00022679"/>
    </source>
</evidence>
<proteinExistence type="predicted"/>
<feature type="compositionally biased region" description="Polar residues" evidence="9">
    <location>
        <begin position="159"/>
        <end position="170"/>
    </location>
</feature>
<dbReference type="GO" id="GO:0008270">
    <property type="term" value="F:zinc ion binding"/>
    <property type="evidence" value="ECO:0007669"/>
    <property type="project" value="UniProtKB-KW"/>
</dbReference>
<dbReference type="GO" id="GO:0016567">
    <property type="term" value="P:protein ubiquitination"/>
    <property type="evidence" value="ECO:0007669"/>
    <property type="project" value="TreeGrafter"/>
</dbReference>
<evidence type="ECO:0000256" key="9">
    <source>
        <dbReference type="SAM" id="MobiDB-lite"/>
    </source>
</evidence>
<reference evidence="11" key="1">
    <citation type="journal article" date="2016" name="Nat. Genet.">
        <title>A high-quality carrot genome assembly provides new insights into carotenoid accumulation and asterid genome evolution.</title>
        <authorList>
            <person name="Iorizzo M."/>
            <person name="Ellison S."/>
            <person name="Senalik D."/>
            <person name="Zeng P."/>
            <person name="Satapoomin P."/>
            <person name="Huang J."/>
            <person name="Bowman M."/>
            <person name="Iovene M."/>
            <person name="Sanseverino W."/>
            <person name="Cavagnaro P."/>
            <person name="Yildiz M."/>
            <person name="Macko-Podgorni A."/>
            <person name="Moranska E."/>
            <person name="Grzebelus E."/>
            <person name="Grzebelus D."/>
            <person name="Ashrafi H."/>
            <person name="Zheng Z."/>
            <person name="Cheng S."/>
            <person name="Spooner D."/>
            <person name="Van Deynze A."/>
            <person name="Simon P."/>
        </authorList>
    </citation>
    <scope>NUCLEOTIDE SEQUENCE</scope>
    <source>
        <tissue evidence="11">Leaf</tissue>
    </source>
</reference>
<accession>A0AAF0XMF2</accession>
<evidence type="ECO:0000259" key="10">
    <source>
        <dbReference type="PROSITE" id="PS50089"/>
    </source>
</evidence>
<dbReference type="FunFam" id="3.30.40.10:FF:000022">
    <property type="entry name" value="E3 ubiquitin-protein ligase RING1-like"/>
    <property type="match status" value="1"/>
</dbReference>
<organism evidence="11 12">
    <name type="scientific">Daucus carota subsp. sativus</name>
    <name type="common">Carrot</name>
    <dbReference type="NCBI Taxonomy" id="79200"/>
    <lineage>
        <taxon>Eukaryota</taxon>
        <taxon>Viridiplantae</taxon>
        <taxon>Streptophyta</taxon>
        <taxon>Embryophyta</taxon>
        <taxon>Tracheophyta</taxon>
        <taxon>Spermatophyta</taxon>
        <taxon>Magnoliopsida</taxon>
        <taxon>eudicotyledons</taxon>
        <taxon>Gunneridae</taxon>
        <taxon>Pentapetalae</taxon>
        <taxon>asterids</taxon>
        <taxon>campanulids</taxon>
        <taxon>Apiales</taxon>
        <taxon>Apiaceae</taxon>
        <taxon>Apioideae</taxon>
        <taxon>Scandiceae</taxon>
        <taxon>Daucinae</taxon>
        <taxon>Daucus</taxon>
        <taxon>Daucus sect. Daucus</taxon>
    </lineage>
</organism>
<dbReference type="PANTHER" id="PTHR15710:SF108">
    <property type="entry name" value="OS03G0286100 PROTEIN"/>
    <property type="match status" value="1"/>
</dbReference>
<protein>
    <recommendedName>
        <fullName evidence="2">RING-type E3 ubiquitin transferase</fullName>
        <ecNumber evidence="2">2.3.2.27</ecNumber>
    </recommendedName>
</protein>
<dbReference type="Gene3D" id="3.30.40.10">
    <property type="entry name" value="Zinc/RING finger domain, C3HC4 (zinc finger)"/>
    <property type="match status" value="1"/>
</dbReference>
<dbReference type="EC" id="2.3.2.27" evidence="2"/>
<dbReference type="SMART" id="SM00184">
    <property type="entry name" value="RING"/>
    <property type="match status" value="1"/>
</dbReference>
<dbReference type="PANTHER" id="PTHR15710">
    <property type="entry name" value="E3 UBIQUITIN-PROTEIN LIGASE PRAJA"/>
    <property type="match status" value="1"/>
</dbReference>
<evidence type="ECO:0000256" key="2">
    <source>
        <dbReference type="ARBA" id="ARBA00012483"/>
    </source>
</evidence>
<dbReference type="GO" id="GO:0061630">
    <property type="term" value="F:ubiquitin protein ligase activity"/>
    <property type="evidence" value="ECO:0007669"/>
    <property type="project" value="UniProtKB-EC"/>
</dbReference>
<keyword evidence="5 8" id="KW-0863">Zinc-finger</keyword>
<keyword evidence="4" id="KW-0479">Metal-binding</keyword>
<evidence type="ECO:0000256" key="8">
    <source>
        <dbReference type="PROSITE-ProRule" id="PRU00175"/>
    </source>
</evidence>
<gene>
    <name evidence="11" type="ORF">DCAR_0730193</name>
</gene>
<dbReference type="GO" id="GO:0005737">
    <property type="term" value="C:cytoplasm"/>
    <property type="evidence" value="ECO:0007669"/>
    <property type="project" value="TreeGrafter"/>
</dbReference>
<evidence type="ECO:0000256" key="7">
    <source>
        <dbReference type="ARBA" id="ARBA00022833"/>
    </source>
</evidence>
<feature type="region of interest" description="Disordered" evidence="9">
    <location>
        <begin position="152"/>
        <end position="178"/>
    </location>
</feature>
<name>A0AAF0XMF2_DAUCS</name>
<keyword evidence="6" id="KW-0833">Ubl conjugation pathway</keyword>
<evidence type="ECO:0000313" key="11">
    <source>
        <dbReference type="EMBL" id="WOH10723.1"/>
    </source>
</evidence>
<dbReference type="AlphaFoldDB" id="A0AAF0XMF2"/>
<dbReference type="SUPFAM" id="SSF57850">
    <property type="entry name" value="RING/U-box"/>
    <property type="match status" value="1"/>
</dbReference>
<sequence>MSYSSGPLQIAQEPDDQYTISLDYNYNLPNYNDSDDDSDNLSSDMNFVTNLFENRLDSVQNEAEFDQDPIFMGGDENLDFRVYGSGPDEEDELGIELGRLGDGLSGLRVVDIDSESDVEEVEEVEGFDGGVCLSGDQDGIRFDDDGEIGWDEMGGDRQGFSSEVRVNSDGSWEEDDSVEIEDENFRDLEWEILLAANNFSGEFEVGNEDGVLYVTVQDEYLYAQTESAVKGSPPAAKSVVENLVSVVLTRDYVKENNVVCAVCKDEIGVEERATRLPCSHHYHGDCIVPWLNLRNTCPVCRSELPTDDADYERRKERRDDLGWLDNLNDDLNVRYDL</sequence>
<dbReference type="InterPro" id="IPR001841">
    <property type="entry name" value="Znf_RING"/>
</dbReference>
<evidence type="ECO:0000256" key="1">
    <source>
        <dbReference type="ARBA" id="ARBA00000900"/>
    </source>
</evidence>
<reference evidence="11" key="2">
    <citation type="submission" date="2022-03" db="EMBL/GenBank/DDBJ databases">
        <title>Draft title - Genomic analysis of global carrot germplasm unveils the trajectory of domestication and the origin of high carotenoid orange carrot.</title>
        <authorList>
            <person name="Iorizzo M."/>
            <person name="Ellison S."/>
            <person name="Senalik D."/>
            <person name="Macko-Podgorni A."/>
            <person name="Grzebelus D."/>
            <person name="Bostan H."/>
            <person name="Rolling W."/>
            <person name="Curaba J."/>
            <person name="Simon P."/>
        </authorList>
    </citation>
    <scope>NUCLEOTIDE SEQUENCE</scope>
    <source>
        <tissue evidence="11">Leaf</tissue>
    </source>
</reference>
<evidence type="ECO:0000256" key="6">
    <source>
        <dbReference type="ARBA" id="ARBA00022786"/>
    </source>
</evidence>
<dbReference type="PROSITE" id="PS50089">
    <property type="entry name" value="ZF_RING_2"/>
    <property type="match status" value="1"/>
</dbReference>
<dbReference type="Pfam" id="PF13639">
    <property type="entry name" value="zf-RING_2"/>
    <property type="match status" value="1"/>
</dbReference>
<keyword evidence="7" id="KW-0862">Zinc</keyword>
<feature type="domain" description="RING-type" evidence="10">
    <location>
        <begin position="260"/>
        <end position="301"/>
    </location>
</feature>
<keyword evidence="12" id="KW-1185">Reference proteome</keyword>
<dbReference type="Proteomes" id="UP000077755">
    <property type="component" value="Chromosome 7"/>
</dbReference>